<reference evidence="3" key="1">
    <citation type="journal article" date="2020" name="mSystems">
        <title>Genome- and Community-Level Interaction Insights into Carbon Utilization and Element Cycling Functions of Hydrothermarchaeota in Hydrothermal Sediment.</title>
        <authorList>
            <person name="Zhou Z."/>
            <person name="Liu Y."/>
            <person name="Xu W."/>
            <person name="Pan J."/>
            <person name="Luo Z.H."/>
            <person name="Li M."/>
        </authorList>
    </citation>
    <scope>NUCLEOTIDE SEQUENCE [LARGE SCALE GENOMIC DNA]</scope>
    <source>
        <strain evidence="3">HyVt-115</strain>
    </source>
</reference>
<gene>
    <name evidence="3" type="ORF">ENF32_04730</name>
</gene>
<dbReference type="Gene3D" id="3.40.50.2000">
    <property type="entry name" value="Glycogen Phosphorylase B"/>
    <property type="match status" value="2"/>
</dbReference>
<evidence type="ECO:0000313" key="3">
    <source>
        <dbReference type="EMBL" id="HDD53353.1"/>
    </source>
</evidence>
<dbReference type="GO" id="GO:0016757">
    <property type="term" value="F:glycosyltransferase activity"/>
    <property type="evidence" value="ECO:0007669"/>
    <property type="project" value="UniProtKB-KW"/>
</dbReference>
<dbReference type="Pfam" id="PF13692">
    <property type="entry name" value="Glyco_trans_1_4"/>
    <property type="match status" value="1"/>
</dbReference>
<dbReference type="EMBL" id="DQWS01000179">
    <property type="protein sequence ID" value="HDD53353.1"/>
    <property type="molecule type" value="Genomic_DNA"/>
</dbReference>
<accession>A0A7C0U7B0</accession>
<keyword evidence="2" id="KW-0808">Transferase</keyword>
<dbReference type="PANTHER" id="PTHR12526:SF510">
    <property type="entry name" value="D-INOSITOL 3-PHOSPHATE GLYCOSYLTRANSFERASE"/>
    <property type="match status" value="1"/>
</dbReference>
<comment type="caution">
    <text evidence="3">The sequence shown here is derived from an EMBL/GenBank/DDBJ whole genome shotgun (WGS) entry which is preliminary data.</text>
</comment>
<dbReference type="Proteomes" id="UP000885690">
    <property type="component" value="Unassembled WGS sequence"/>
</dbReference>
<evidence type="ECO:0000256" key="2">
    <source>
        <dbReference type="ARBA" id="ARBA00022679"/>
    </source>
</evidence>
<protein>
    <submittedName>
        <fullName evidence="3">Glycosyltransferase</fullName>
    </submittedName>
</protein>
<dbReference type="AlphaFoldDB" id="A0A7C0U7B0"/>
<proteinExistence type="predicted"/>
<dbReference type="PANTHER" id="PTHR12526">
    <property type="entry name" value="GLYCOSYLTRANSFERASE"/>
    <property type="match status" value="1"/>
</dbReference>
<name>A0A7C0U7B0_9BACT</name>
<evidence type="ECO:0000256" key="1">
    <source>
        <dbReference type="ARBA" id="ARBA00022676"/>
    </source>
</evidence>
<feature type="non-terminal residue" evidence="3">
    <location>
        <position position="1"/>
    </location>
</feature>
<sequence length="143" mass="15212">HVLMVGAGRPSKFSKETAPLGTRAHFTGHREDVEMYIAAMDVVVCTSTKGEGLTGSLREAMALAKPVVSTTVSGNPEAVIPGKTGVLVPVGDEDALAQALMCLLSSPALAKRLGLIGRRLALRIFPDSKRARVMEALYREVVR</sequence>
<keyword evidence="1" id="KW-0328">Glycosyltransferase</keyword>
<dbReference type="SUPFAM" id="SSF53756">
    <property type="entry name" value="UDP-Glycosyltransferase/glycogen phosphorylase"/>
    <property type="match status" value="1"/>
</dbReference>
<organism evidence="3">
    <name type="scientific">Thermosulfidibacter takaii</name>
    <dbReference type="NCBI Taxonomy" id="412593"/>
    <lineage>
        <taxon>Bacteria</taxon>
        <taxon>Pseudomonadati</taxon>
        <taxon>Thermosulfidibacterota</taxon>
        <taxon>Thermosulfidibacteria</taxon>
        <taxon>Thermosulfidibacterales</taxon>
        <taxon>Thermosulfidibacteraceae</taxon>
    </lineage>
</organism>